<name>A0ABZ0KX86_9BACL</name>
<feature type="domain" description="DUF6431" evidence="1">
    <location>
        <begin position="29"/>
        <end position="105"/>
    </location>
</feature>
<evidence type="ECO:0000313" key="3">
    <source>
        <dbReference type="EMBL" id="WOV85011.1"/>
    </source>
</evidence>
<reference evidence="3 4" key="1">
    <citation type="submission" date="2023-01" db="EMBL/GenBank/DDBJ databases">
        <title>Sporosarcina sp. nov., isolated from Korean tranditional fermented seafood 'Jeotgal'.</title>
        <authorList>
            <person name="Yang A.-I."/>
        </authorList>
    </citation>
    <scope>NUCLEOTIDE SEQUENCE [LARGE SCALE GENOMIC DNA]</scope>
    <source>
        <strain evidence="3 4">B2O-1</strain>
    </source>
</reference>
<proteinExistence type="predicted"/>
<dbReference type="Proteomes" id="UP001303532">
    <property type="component" value="Chromosome"/>
</dbReference>
<keyword evidence="4" id="KW-1185">Reference proteome</keyword>
<evidence type="ECO:0000259" key="1">
    <source>
        <dbReference type="Pfam" id="PF20020"/>
    </source>
</evidence>
<dbReference type="EMBL" id="CP116341">
    <property type="protein sequence ID" value="WOV83272.1"/>
    <property type="molecule type" value="Genomic_DNA"/>
</dbReference>
<evidence type="ECO:0000313" key="2">
    <source>
        <dbReference type="EMBL" id="WOV83272.1"/>
    </source>
</evidence>
<protein>
    <submittedName>
        <fullName evidence="3">DUF6431 domain-containing protein</fullName>
    </submittedName>
</protein>
<gene>
    <name evidence="3" type="ORF">PGH26_03525</name>
    <name evidence="2" type="ORF">PGH26_10075</name>
</gene>
<accession>A0ABZ0KX86</accession>
<organism evidence="3 4">
    <name type="scientific">Sporosarcina jeotgali</name>
    <dbReference type="NCBI Taxonomy" id="3020056"/>
    <lineage>
        <taxon>Bacteria</taxon>
        <taxon>Bacillati</taxon>
        <taxon>Bacillota</taxon>
        <taxon>Bacilli</taxon>
        <taxon>Bacillales</taxon>
        <taxon>Caryophanaceae</taxon>
        <taxon>Sporosarcina</taxon>
    </lineage>
</organism>
<evidence type="ECO:0000313" key="4">
    <source>
        <dbReference type="Proteomes" id="UP001303532"/>
    </source>
</evidence>
<dbReference type="Pfam" id="PF20020">
    <property type="entry name" value="DUF6431"/>
    <property type="match status" value="1"/>
</dbReference>
<sequence length="176" mass="20966">MIISHNFGIGLKEYQERGISNAFPLFDHCPHCHCVSHGNIHRHGFYWRNGVNDELTVRIPICRMKCLMCQTSFSILPDFLLPYFQYTLFTILSRIKRVLDGKKNNTYRQLLHFHLKRYLKNLKWIHSYFIDNGSVSGISCDERKEAKKYMKRILDFGESSFLRRSWGHLSKYFMAH</sequence>
<dbReference type="RefSeq" id="WP_323690950.1">
    <property type="nucleotide sequence ID" value="NZ_CP116341.1"/>
</dbReference>
<dbReference type="EMBL" id="CP116341">
    <property type="protein sequence ID" value="WOV85011.1"/>
    <property type="molecule type" value="Genomic_DNA"/>
</dbReference>
<dbReference type="InterPro" id="IPR045536">
    <property type="entry name" value="DUF6431"/>
</dbReference>